<sequence length="722" mass="81872">MAIKKTEKSFFERLSEKNYKHDNKHDKKVTNKKKRTGLTIGIGIGLTIAVATAIAVPLGLNIAKVNYLDKSSDDTTILKYKNPNATSKNVILGDLDNQLQANTNTITSKLNQVYKQTIFEWYNEEQAASEQFQFRVNASLNTGDSQKTNIALKTLEQIRKDQKAKLEDQKLNYQKIYKTGWEQKFNELLLSDSYGNSKTEAEAIEHATFQVVEKEATRRFRVKIQKRDNTMLKTATKDYKQISSGGLGVVNSNGEQAVTIKNGEAIFPYLKSIDESNAFTDLTFEGMLYYEIPNTNKIVTFSTESFIPKYMSPLNLVNEYVTNNNLGINTNIIFPGEFKNTANPEFSFSEADKKTLANLFKYQMLVGENEVEVKPVFEIAFNQTNGVFKKQASEFMTLTKSSDSEKEVSQYQTYLNLLTKTKDSLATSGISSFKNDFASEISLNLATLASEIFDLNVYPKSLPIVNLASLFKLPQNIQDQVNVILEQIKGLSDKNAIVIKVNEINNLINDFIVNSSERQFQDFINSRFNYNLVFENATKHKQTSFAYQVENLGGFLVLADSKIQWVRRTKLDDTQINNFIKNQIKEISLNEVADLKLITNLNAINSKNVILASIFKDSKLVEKLQEKTELKDIDFKELEKQNLAIVKGNSNVQIIDSLVAINKWVDAQKKLRDPYNIHIQNGQTLISYRDNEGNLINSNNEAETTISNIYQNALKQVAKGRN</sequence>
<keyword evidence="1" id="KW-0472">Membrane</keyword>
<dbReference type="Proteomes" id="UP000289862">
    <property type="component" value="Chromosome"/>
</dbReference>
<accession>A0A449AZP7</accession>
<dbReference type="AlphaFoldDB" id="A0A449AZP7"/>
<evidence type="ECO:0000313" key="2">
    <source>
        <dbReference type="EMBL" id="VEU72955.1"/>
    </source>
</evidence>
<evidence type="ECO:0008006" key="4">
    <source>
        <dbReference type="Google" id="ProtNLM"/>
    </source>
</evidence>
<organism evidence="2 3">
    <name type="scientific">Mycoplasmopsis gallopavonis</name>
    <dbReference type="NCBI Taxonomy" id="76629"/>
    <lineage>
        <taxon>Bacteria</taxon>
        <taxon>Bacillati</taxon>
        <taxon>Mycoplasmatota</taxon>
        <taxon>Mycoplasmoidales</taxon>
        <taxon>Metamycoplasmataceae</taxon>
        <taxon>Mycoplasmopsis</taxon>
    </lineage>
</organism>
<name>A0A449AZP7_9BACT</name>
<dbReference type="KEGG" id="mgal:NCTC10186_00441"/>
<feature type="transmembrane region" description="Helical" evidence="1">
    <location>
        <begin position="37"/>
        <end position="60"/>
    </location>
</feature>
<keyword evidence="1" id="KW-1133">Transmembrane helix</keyword>
<reference evidence="2 3" key="1">
    <citation type="submission" date="2019-01" db="EMBL/GenBank/DDBJ databases">
        <authorList>
            <consortium name="Pathogen Informatics"/>
        </authorList>
    </citation>
    <scope>NUCLEOTIDE SEQUENCE [LARGE SCALE GENOMIC DNA]</scope>
    <source>
        <strain evidence="2 3">NCTC10186</strain>
    </source>
</reference>
<protein>
    <recommendedName>
        <fullName evidence="4">Membrane protein P80</fullName>
    </recommendedName>
</protein>
<dbReference type="NCBIfam" id="NF045833">
    <property type="entry name" value="P80_membrane"/>
    <property type="match status" value="1"/>
</dbReference>
<proteinExistence type="predicted"/>
<gene>
    <name evidence="2" type="ORF">NCTC10186_00441</name>
</gene>
<dbReference type="EMBL" id="LR215031">
    <property type="protein sequence ID" value="VEU72955.1"/>
    <property type="molecule type" value="Genomic_DNA"/>
</dbReference>
<evidence type="ECO:0000256" key="1">
    <source>
        <dbReference type="SAM" id="Phobius"/>
    </source>
</evidence>
<keyword evidence="1" id="KW-0812">Transmembrane</keyword>
<dbReference type="RefSeq" id="WP_119572305.1">
    <property type="nucleotide sequence ID" value="NZ_LR215031.1"/>
</dbReference>
<keyword evidence="3" id="KW-1185">Reference proteome</keyword>
<dbReference type="OrthoDB" id="393362at2"/>
<evidence type="ECO:0000313" key="3">
    <source>
        <dbReference type="Proteomes" id="UP000289862"/>
    </source>
</evidence>